<evidence type="ECO:0000313" key="1">
    <source>
        <dbReference type="EMBL" id="GFH16037.1"/>
    </source>
</evidence>
<accession>A0A699Z0L1</accession>
<reference evidence="1 2" key="1">
    <citation type="submission" date="2020-02" db="EMBL/GenBank/DDBJ databases">
        <title>Draft genome sequence of Haematococcus lacustris strain NIES-144.</title>
        <authorList>
            <person name="Morimoto D."/>
            <person name="Nakagawa S."/>
            <person name="Yoshida T."/>
            <person name="Sawayama S."/>
        </authorList>
    </citation>
    <scope>NUCLEOTIDE SEQUENCE [LARGE SCALE GENOMIC DNA]</scope>
    <source>
        <strain evidence="1 2">NIES-144</strain>
    </source>
</reference>
<evidence type="ECO:0000313" key="2">
    <source>
        <dbReference type="Proteomes" id="UP000485058"/>
    </source>
</evidence>
<sequence length="129" mass="14535">VLSQAGGCIKAREALVHATNTPINNNRSVERACWWSTEDPYHYVRIHHHKGHDVLLVGGSDHTTGRPTPEYYDAWAELEAFARKRWPQCKEVVGRWSGQVYEPVDDLGLYGLDLLNPLNLEAAGAHPYC</sequence>
<dbReference type="AlphaFoldDB" id="A0A699Z0L1"/>
<dbReference type="EMBL" id="BLLF01000936">
    <property type="protein sequence ID" value="GFH16037.1"/>
    <property type="molecule type" value="Genomic_DNA"/>
</dbReference>
<dbReference type="Proteomes" id="UP000485058">
    <property type="component" value="Unassembled WGS sequence"/>
</dbReference>
<comment type="caution">
    <text evidence="1">The sequence shown here is derived from an EMBL/GenBank/DDBJ whole genome shotgun (WGS) entry which is preliminary data.</text>
</comment>
<keyword evidence="2" id="KW-1185">Reference proteome</keyword>
<organism evidence="1 2">
    <name type="scientific">Haematococcus lacustris</name>
    <name type="common">Green alga</name>
    <name type="synonym">Haematococcus pluvialis</name>
    <dbReference type="NCBI Taxonomy" id="44745"/>
    <lineage>
        <taxon>Eukaryota</taxon>
        <taxon>Viridiplantae</taxon>
        <taxon>Chlorophyta</taxon>
        <taxon>core chlorophytes</taxon>
        <taxon>Chlorophyceae</taxon>
        <taxon>CS clade</taxon>
        <taxon>Chlamydomonadales</taxon>
        <taxon>Haematococcaceae</taxon>
        <taxon>Haematococcus</taxon>
    </lineage>
</organism>
<feature type="non-terminal residue" evidence="1">
    <location>
        <position position="1"/>
    </location>
</feature>
<proteinExistence type="predicted"/>
<gene>
    <name evidence="1" type="ORF">HaLaN_12383</name>
</gene>
<protein>
    <submittedName>
        <fullName evidence="1">Rieske domain-containing protein</fullName>
    </submittedName>
</protein>
<name>A0A699Z0L1_HAELA</name>